<evidence type="ECO:0008006" key="3">
    <source>
        <dbReference type="Google" id="ProtNLM"/>
    </source>
</evidence>
<name>A0A7S3GBR9_9EUKA</name>
<dbReference type="InterPro" id="IPR026705">
    <property type="entry name" value="Hid-1/Ecm30"/>
</dbReference>
<feature type="compositionally biased region" description="Basic residues" evidence="1">
    <location>
        <begin position="381"/>
        <end position="393"/>
    </location>
</feature>
<gene>
    <name evidence="2" type="ORF">PBIL07802_LOCUS20157</name>
</gene>
<dbReference type="GO" id="GO:0000138">
    <property type="term" value="C:Golgi trans cisterna"/>
    <property type="evidence" value="ECO:0007669"/>
    <property type="project" value="TreeGrafter"/>
</dbReference>
<feature type="compositionally biased region" description="Basic and acidic residues" evidence="1">
    <location>
        <begin position="400"/>
        <end position="413"/>
    </location>
</feature>
<dbReference type="Pfam" id="PF12722">
    <property type="entry name" value="Hid1"/>
    <property type="match status" value="1"/>
</dbReference>
<dbReference type="GO" id="GO:0016020">
    <property type="term" value="C:membrane"/>
    <property type="evidence" value="ECO:0007669"/>
    <property type="project" value="TreeGrafter"/>
</dbReference>
<evidence type="ECO:0000313" key="2">
    <source>
        <dbReference type="EMBL" id="CAE0257896.1"/>
    </source>
</evidence>
<dbReference type="EMBL" id="HBIB01031083">
    <property type="protein sequence ID" value="CAE0257896.1"/>
    <property type="molecule type" value="Transcribed_RNA"/>
</dbReference>
<reference evidence="2" key="1">
    <citation type="submission" date="2021-01" db="EMBL/GenBank/DDBJ databases">
        <authorList>
            <person name="Corre E."/>
            <person name="Pelletier E."/>
            <person name="Niang G."/>
            <person name="Scheremetjew M."/>
            <person name="Finn R."/>
            <person name="Kale V."/>
            <person name="Holt S."/>
            <person name="Cochrane G."/>
            <person name="Meng A."/>
            <person name="Brown T."/>
            <person name="Cohen L."/>
        </authorList>
    </citation>
    <scope>NUCLEOTIDE SEQUENCE</scope>
    <source>
        <strain evidence="2">NIES-2562</strain>
    </source>
</reference>
<sequence length="621" mass="69969">MQKWRDEYMWKVQKEGEKSRGEVILRAVMQLMFMPGLTFDTTVSTSASPLLWCGGVKVASTIKYGYESENNRLSLARSLLAMMSESLTHSTVPHRSRWVETVVTSERGHLLVLSLLNTVLAYQPNSIGVSFWRAVSSWNATEELFEVSLHLLLVLTDSNLLSDHDSDERTPSLLSVITAEIEQKKESMQFIVKAIGRLLSNFAFGDQSMMAYIAELVEAYQEILSFFFRLLLSSPPLHSYLAEEEDMATIVLPMVGLIETMSASSDWSGSLFVITSFLHLLSSRASFCSRLSTVAKYAPTGSSLPAGKYTIADRLLYSVLNGIGHGGGLQQFQSLVFATLANVVKYTPTWSAAPLDHAVGAMKAMKARVMYARKREGSHHPSAHSHSHTHTHAKNGGENGEEKQSKEEEYEKEAEMMVDVQQQHAAGFLSFFSYFFSVILQRHGRTNPHLLGVMCRERMAFDEMFALKHYAFDPAHPAQCPLFTLIKHTAMSKHRVEVMKKKEAETQAEQEKVEEVDVSDQTTLFTARYVHKWRKGVDMSLLEKACIFVCICVDEMKKVPEGLEVQRHVNEEGMKELAVPFPLPAFSIDQWMTSYTWGTIYVRQRPLYISPAAVRLVTVMS</sequence>
<dbReference type="PANTHER" id="PTHR21575">
    <property type="entry name" value="PROTEIN HID1"/>
    <property type="match status" value="1"/>
</dbReference>
<proteinExistence type="predicted"/>
<accession>A0A7S3GBR9</accession>
<feature type="region of interest" description="Disordered" evidence="1">
    <location>
        <begin position="373"/>
        <end position="413"/>
    </location>
</feature>
<dbReference type="GO" id="GO:0005797">
    <property type="term" value="C:Golgi medial cisterna"/>
    <property type="evidence" value="ECO:0007669"/>
    <property type="project" value="TreeGrafter"/>
</dbReference>
<dbReference type="PANTHER" id="PTHR21575:SF12">
    <property type="entry name" value="PROTEIN HID1"/>
    <property type="match status" value="1"/>
</dbReference>
<protein>
    <recommendedName>
        <fullName evidence="3">Dymeclin</fullName>
    </recommendedName>
</protein>
<organism evidence="2">
    <name type="scientific">Palpitomonas bilix</name>
    <dbReference type="NCBI Taxonomy" id="652834"/>
    <lineage>
        <taxon>Eukaryota</taxon>
        <taxon>Eukaryota incertae sedis</taxon>
    </lineage>
</organism>
<evidence type="ECO:0000256" key="1">
    <source>
        <dbReference type="SAM" id="MobiDB-lite"/>
    </source>
</evidence>
<dbReference type="AlphaFoldDB" id="A0A7S3GBR9"/>